<protein>
    <recommendedName>
        <fullName evidence="3">Knr4/Smi1-like domain-containing protein</fullName>
    </recommendedName>
</protein>
<dbReference type="Proteomes" id="UP000198280">
    <property type="component" value="Unassembled WGS sequence"/>
</dbReference>
<sequence length="242" mass="27405">MKDDFDVRRELAAGMTDPAGALRFVRGFARHWLTPLQEGDGCGEPELAAAEERLGFALPAVLRDAYRLLGRRPDLTSNHDRLLAPAELHVDTREEALVFRYENQGAASWGILLTDLHKADPPVVMKPDLADKEAERWSAWLDRFSWACVEIVLSESLHAPFELGDFRDDLDEAQSESLGGRFTPLPFPAYPPGEDPGARWYAGTDVILREEDRTWLWARARTEEALDRVRDDLPGDWLNDPR</sequence>
<proteinExistence type="predicted"/>
<evidence type="ECO:0000313" key="2">
    <source>
        <dbReference type="Proteomes" id="UP000198280"/>
    </source>
</evidence>
<organism evidence="1 2">
    <name type="scientific">Actinacidiphila glaucinigra</name>
    <dbReference type="NCBI Taxonomy" id="235986"/>
    <lineage>
        <taxon>Bacteria</taxon>
        <taxon>Bacillati</taxon>
        <taxon>Actinomycetota</taxon>
        <taxon>Actinomycetes</taxon>
        <taxon>Kitasatosporales</taxon>
        <taxon>Streptomycetaceae</taxon>
        <taxon>Actinacidiphila</taxon>
    </lineage>
</organism>
<evidence type="ECO:0008006" key="3">
    <source>
        <dbReference type="Google" id="ProtNLM"/>
    </source>
</evidence>
<accession>A0A239CHT1</accession>
<name>A0A239CHT1_9ACTN</name>
<keyword evidence="2" id="KW-1185">Reference proteome</keyword>
<dbReference type="RefSeq" id="WP_179279711.1">
    <property type="nucleotide sequence ID" value="NZ_FZOF01000004.1"/>
</dbReference>
<evidence type="ECO:0000313" key="1">
    <source>
        <dbReference type="EMBL" id="SNS19690.1"/>
    </source>
</evidence>
<dbReference type="EMBL" id="FZOF01000004">
    <property type="protein sequence ID" value="SNS19690.1"/>
    <property type="molecule type" value="Genomic_DNA"/>
</dbReference>
<dbReference type="AlphaFoldDB" id="A0A239CHT1"/>
<reference evidence="1 2" key="1">
    <citation type="submission" date="2017-06" db="EMBL/GenBank/DDBJ databases">
        <authorList>
            <person name="Kim H.J."/>
            <person name="Triplett B.A."/>
        </authorList>
    </citation>
    <scope>NUCLEOTIDE SEQUENCE [LARGE SCALE GENOMIC DNA]</scope>
    <source>
        <strain evidence="1 2">CGMCC 4.1858</strain>
    </source>
</reference>
<gene>
    <name evidence="1" type="ORF">SAMN05216252_10440</name>
</gene>